<feature type="chain" id="PRO_5020222450" description="non-specific serine/threonine protein kinase" evidence="20">
    <location>
        <begin position="25"/>
        <end position="1198"/>
    </location>
</feature>
<dbReference type="InterPro" id="IPR001611">
    <property type="entry name" value="Leu-rich_rpt"/>
</dbReference>
<feature type="domain" description="Protein kinase" evidence="21">
    <location>
        <begin position="852"/>
        <end position="1126"/>
    </location>
</feature>
<dbReference type="Pfam" id="PF08263">
    <property type="entry name" value="LRRNT_2"/>
    <property type="match status" value="2"/>
</dbReference>
<comment type="catalytic activity">
    <reaction evidence="17">
        <text>L-seryl-[protein] + ATP = O-phospho-L-seryl-[protein] + ADP + H(+)</text>
        <dbReference type="Rhea" id="RHEA:17989"/>
        <dbReference type="Rhea" id="RHEA-COMP:9863"/>
        <dbReference type="Rhea" id="RHEA-COMP:11604"/>
        <dbReference type="ChEBI" id="CHEBI:15378"/>
        <dbReference type="ChEBI" id="CHEBI:29999"/>
        <dbReference type="ChEBI" id="CHEBI:30616"/>
        <dbReference type="ChEBI" id="CHEBI:83421"/>
        <dbReference type="ChEBI" id="CHEBI:456216"/>
        <dbReference type="EC" id="2.7.11.1"/>
    </reaction>
</comment>
<dbReference type="FunFam" id="3.80.10.10:FF:000233">
    <property type="entry name" value="Leucine-rich repeat receptor-like protein kinase TDR"/>
    <property type="match status" value="1"/>
</dbReference>
<dbReference type="GO" id="GO:0009791">
    <property type="term" value="P:post-embryonic development"/>
    <property type="evidence" value="ECO:0007669"/>
    <property type="project" value="UniProtKB-ARBA"/>
</dbReference>
<dbReference type="Gene3D" id="1.10.510.10">
    <property type="entry name" value="Transferase(Phosphotransferase) domain 1"/>
    <property type="match status" value="1"/>
</dbReference>
<dbReference type="EC" id="2.7.11.1" evidence="3"/>
<keyword evidence="23" id="KW-1185">Reference proteome</keyword>
<dbReference type="Gene3D" id="3.30.200.20">
    <property type="entry name" value="Phosphorylase Kinase, domain 1"/>
    <property type="match status" value="1"/>
</dbReference>
<comment type="subcellular location">
    <subcellularLocation>
        <location evidence="1">Membrane</location>
        <topology evidence="1">Single-pass membrane protein</topology>
    </subcellularLocation>
</comment>
<dbReference type="InterPro" id="IPR013210">
    <property type="entry name" value="LRR_N_plant-typ"/>
</dbReference>
<evidence type="ECO:0000256" key="2">
    <source>
        <dbReference type="ARBA" id="ARBA00008684"/>
    </source>
</evidence>
<evidence type="ECO:0000259" key="21">
    <source>
        <dbReference type="PROSITE" id="PS50011"/>
    </source>
</evidence>
<dbReference type="STRING" id="542762.A0A4S4DLS8"/>
<feature type="signal peptide" evidence="20">
    <location>
        <begin position="1"/>
        <end position="24"/>
    </location>
</feature>
<dbReference type="GO" id="GO:0006952">
    <property type="term" value="P:defense response"/>
    <property type="evidence" value="ECO:0007669"/>
    <property type="project" value="UniProtKB-ARBA"/>
</dbReference>
<keyword evidence="7 19" id="KW-0812">Transmembrane</keyword>
<gene>
    <name evidence="22" type="ORF">TEA_029486</name>
</gene>
<dbReference type="SUPFAM" id="SSF52047">
    <property type="entry name" value="RNI-like"/>
    <property type="match status" value="1"/>
</dbReference>
<evidence type="ECO:0000256" key="6">
    <source>
        <dbReference type="ARBA" id="ARBA00022679"/>
    </source>
</evidence>
<keyword evidence="9" id="KW-0677">Repeat</keyword>
<evidence type="ECO:0000256" key="5">
    <source>
        <dbReference type="ARBA" id="ARBA00022614"/>
    </source>
</evidence>
<dbReference type="InterPro" id="IPR011009">
    <property type="entry name" value="Kinase-like_dom_sf"/>
</dbReference>
<organism evidence="22 23">
    <name type="scientific">Camellia sinensis var. sinensis</name>
    <name type="common">China tea</name>
    <dbReference type="NCBI Taxonomy" id="542762"/>
    <lineage>
        <taxon>Eukaryota</taxon>
        <taxon>Viridiplantae</taxon>
        <taxon>Streptophyta</taxon>
        <taxon>Embryophyta</taxon>
        <taxon>Tracheophyta</taxon>
        <taxon>Spermatophyta</taxon>
        <taxon>Magnoliopsida</taxon>
        <taxon>eudicotyledons</taxon>
        <taxon>Gunneridae</taxon>
        <taxon>Pentapetalae</taxon>
        <taxon>asterids</taxon>
        <taxon>Ericales</taxon>
        <taxon>Theaceae</taxon>
        <taxon>Camellia</taxon>
    </lineage>
</organism>
<evidence type="ECO:0000256" key="16">
    <source>
        <dbReference type="ARBA" id="ARBA00047899"/>
    </source>
</evidence>
<evidence type="ECO:0000256" key="17">
    <source>
        <dbReference type="ARBA" id="ARBA00048679"/>
    </source>
</evidence>
<keyword evidence="14 19" id="KW-0472">Membrane</keyword>
<evidence type="ECO:0000256" key="10">
    <source>
        <dbReference type="ARBA" id="ARBA00022741"/>
    </source>
</evidence>
<dbReference type="AlphaFoldDB" id="A0A4S4DLS8"/>
<evidence type="ECO:0000256" key="14">
    <source>
        <dbReference type="ARBA" id="ARBA00023136"/>
    </source>
</evidence>
<dbReference type="GO" id="GO:0004674">
    <property type="term" value="F:protein serine/threonine kinase activity"/>
    <property type="evidence" value="ECO:0007669"/>
    <property type="project" value="UniProtKB-KW"/>
</dbReference>
<dbReference type="InterPro" id="IPR017441">
    <property type="entry name" value="Protein_kinase_ATP_BS"/>
</dbReference>
<dbReference type="Gene3D" id="3.80.10.10">
    <property type="entry name" value="Ribonuclease Inhibitor"/>
    <property type="match status" value="5"/>
</dbReference>
<evidence type="ECO:0000256" key="7">
    <source>
        <dbReference type="ARBA" id="ARBA00022692"/>
    </source>
</evidence>
<keyword evidence="11" id="KW-0418">Kinase</keyword>
<dbReference type="SUPFAM" id="SSF56112">
    <property type="entry name" value="Protein kinase-like (PK-like)"/>
    <property type="match status" value="1"/>
</dbReference>
<comment type="similarity">
    <text evidence="2">Belongs to the protein kinase superfamily. Ser/Thr protein kinase family.</text>
</comment>
<feature type="transmembrane region" description="Helical" evidence="19">
    <location>
        <begin position="786"/>
        <end position="811"/>
    </location>
</feature>
<dbReference type="PANTHER" id="PTHR45974:SF72">
    <property type="entry name" value="PROTEIN KINASE DOMAIN-CONTAINING PROTEIN"/>
    <property type="match status" value="1"/>
</dbReference>
<keyword evidence="10 18" id="KW-0547">Nucleotide-binding</keyword>
<evidence type="ECO:0000256" key="20">
    <source>
        <dbReference type="SAM" id="SignalP"/>
    </source>
</evidence>
<sequence>MFFLFLNCVLFSLTLFLVSSSISSFPQSAIYLLHFRNSLPEPSQLLLPWNQSTSSSSSHCQWPGVSCYSNINLHVKSLNLSGFGISGTLNDSVPNLCRLPHLLSIDLSGNNFTGSLSLMLGNCSQLNTILLNDNAITGPIPPEIFHSNSKQLLKLDLGFNFLSGTVPPEVGLCTNLEYLGLYDNFLTGQIPSQLFSLENLRFLYLSTNNFTGALPDFSSSCSISDLRIHENSLSSYLPPSLGSCHNLSVFYASYNSIEGIILPEIFKGLSQLQCLYLANNNLQGEIPETLWGLENLQEIELSRNNLNGSISEKIGQSHLLSIIALSYNNLIGQIPSSIGNLRNLNTLGLSNNMLNGSIPPELSNCTSLLEIGLQNNFIEGAIPSEICSLQSLQIFYAFDNHIEGQIPQQIGKMTSLVELALYNNSITGTIPYGITNLTSLTFLSLAHNDLTGEVPSELGKNNMPGLVKLDLTGNRFYGPIPSGLCAGNSLSFLILGNNRFNGTFPVNIGKCKSLRRVILSSNLLQGNIPENLDMNIGVSYLDIRGNLFTGQIPKVFGFWSNLSMIDFSGNMFSGSIPPELGRLRNLQTLKLSSNRLVGRIPSDLGRCTEMTKMDLSNNSLSESIPSEIITNVKLQSLILQDNNLSGLIPDSFSSSQSLFELNLGNNMLEDPIPCSLSKLQHFNLVLNLSNNRFSGEIPKCLRYLDKLEILDLSSNSFSGAIPPELNNMISLSFVNISFNRLSGKIPDSWEKLLSSYPGSFLGNPGLCLLGTESNYCSETRKSHSRLWMLVGVTIGVILSVALLSIAAYILVIRGCQDQFASHRSLLYDSRSRTEDLPEDLTFDDIMRATEGWSDKYVIGRGKHGTVYRTESVKSRKHWAIKKVELSETNFSIEMMTLSLIRHRNVVRMAGYCIKDGYGFIVTEYMPSGTLFDVLHSRSKTHMVLDWETRYRIAIGIAQGLSYLHHDCVPQIVHRDVKSDNILLDSEMEPKIGDFGTAKLVRDSDGSSTKSVIVGTLGYIAPENGYSTQLTEKCDVYSYGVILLELVCRRLPVDPCFEEGLDIVSWVRKNLQKKDESFWFLDEEVGFWDVNEQWKAVKLLDLALQCTEQVAQSRPSMRDVVGSLTKLNVSSSISSFPQSAIYLLHFRDSLPEPSQLLLPWNQSTSSSSSHCQWPGVSCYSNINSHVKSLMLCFVGRFKE</sequence>
<evidence type="ECO:0000256" key="11">
    <source>
        <dbReference type="ARBA" id="ARBA00022777"/>
    </source>
</evidence>
<dbReference type="Proteomes" id="UP000306102">
    <property type="component" value="Unassembled WGS sequence"/>
</dbReference>
<evidence type="ECO:0000256" key="12">
    <source>
        <dbReference type="ARBA" id="ARBA00022840"/>
    </source>
</evidence>
<dbReference type="Pfam" id="PF13855">
    <property type="entry name" value="LRR_8"/>
    <property type="match status" value="2"/>
</dbReference>
<keyword evidence="8 20" id="KW-0732">Signal</keyword>
<comment type="catalytic activity">
    <reaction evidence="16">
        <text>L-threonyl-[protein] + ATP = O-phospho-L-threonyl-[protein] + ADP + H(+)</text>
        <dbReference type="Rhea" id="RHEA:46608"/>
        <dbReference type="Rhea" id="RHEA-COMP:11060"/>
        <dbReference type="Rhea" id="RHEA-COMP:11605"/>
        <dbReference type="ChEBI" id="CHEBI:15378"/>
        <dbReference type="ChEBI" id="CHEBI:30013"/>
        <dbReference type="ChEBI" id="CHEBI:30616"/>
        <dbReference type="ChEBI" id="CHEBI:61977"/>
        <dbReference type="ChEBI" id="CHEBI:456216"/>
        <dbReference type="EC" id="2.7.11.1"/>
    </reaction>
</comment>
<dbReference type="PROSITE" id="PS50011">
    <property type="entry name" value="PROTEIN_KINASE_DOM"/>
    <property type="match status" value="1"/>
</dbReference>
<keyword evidence="12 18" id="KW-0067">ATP-binding</keyword>
<keyword evidence="6" id="KW-0808">Transferase</keyword>
<reference evidence="22 23" key="1">
    <citation type="journal article" date="2018" name="Proc. Natl. Acad. Sci. U.S.A.">
        <title>Draft genome sequence of Camellia sinensis var. sinensis provides insights into the evolution of the tea genome and tea quality.</title>
        <authorList>
            <person name="Wei C."/>
            <person name="Yang H."/>
            <person name="Wang S."/>
            <person name="Zhao J."/>
            <person name="Liu C."/>
            <person name="Gao L."/>
            <person name="Xia E."/>
            <person name="Lu Y."/>
            <person name="Tai Y."/>
            <person name="She G."/>
            <person name="Sun J."/>
            <person name="Cao H."/>
            <person name="Tong W."/>
            <person name="Gao Q."/>
            <person name="Li Y."/>
            <person name="Deng W."/>
            <person name="Jiang X."/>
            <person name="Wang W."/>
            <person name="Chen Q."/>
            <person name="Zhang S."/>
            <person name="Li H."/>
            <person name="Wu J."/>
            <person name="Wang P."/>
            <person name="Li P."/>
            <person name="Shi C."/>
            <person name="Zheng F."/>
            <person name="Jian J."/>
            <person name="Huang B."/>
            <person name="Shan D."/>
            <person name="Shi M."/>
            <person name="Fang C."/>
            <person name="Yue Y."/>
            <person name="Li F."/>
            <person name="Li D."/>
            <person name="Wei S."/>
            <person name="Han B."/>
            <person name="Jiang C."/>
            <person name="Yin Y."/>
            <person name="Xia T."/>
            <person name="Zhang Z."/>
            <person name="Bennetzen J.L."/>
            <person name="Zhao S."/>
            <person name="Wan X."/>
        </authorList>
    </citation>
    <scope>NUCLEOTIDE SEQUENCE [LARGE SCALE GENOMIC DNA]</scope>
    <source>
        <strain evidence="23">cv. Shuchazao</strain>
        <tissue evidence="22">Leaf</tissue>
    </source>
</reference>
<dbReference type="Pfam" id="PF00560">
    <property type="entry name" value="LRR_1"/>
    <property type="match status" value="9"/>
</dbReference>
<dbReference type="GO" id="GO:0051707">
    <property type="term" value="P:response to other organism"/>
    <property type="evidence" value="ECO:0007669"/>
    <property type="project" value="UniProtKB-ARBA"/>
</dbReference>
<evidence type="ECO:0000256" key="19">
    <source>
        <dbReference type="SAM" id="Phobius"/>
    </source>
</evidence>
<dbReference type="InterPro" id="IPR032675">
    <property type="entry name" value="LRR_dom_sf"/>
</dbReference>
<evidence type="ECO:0000256" key="8">
    <source>
        <dbReference type="ARBA" id="ARBA00022729"/>
    </source>
</evidence>
<evidence type="ECO:0000256" key="1">
    <source>
        <dbReference type="ARBA" id="ARBA00004167"/>
    </source>
</evidence>
<evidence type="ECO:0000256" key="4">
    <source>
        <dbReference type="ARBA" id="ARBA00022527"/>
    </source>
</evidence>
<dbReference type="InterPro" id="IPR008271">
    <property type="entry name" value="Ser/Thr_kinase_AS"/>
</dbReference>
<feature type="binding site" evidence="18">
    <location>
        <position position="882"/>
    </location>
    <ligand>
        <name>ATP</name>
        <dbReference type="ChEBI" id="CHEBI:30616"/>
    </ligand>
</feature>
<dbReference type="EMBL" id="SDRB02010857">
    <property type="protein sequence ID" value="THG03889.1"/>
    <property type="molecule type" value="Genomic_DNA"/>
</dbReference>
<dbReference type="InterPro" id="IPR000719">
    <property type="entry name" value="Prot_kinase_dom"/>
</dbReference>
<evidence type="ECO:0000256" key="3">
    <source>
        <dbReference type="ARBA" id="ARBA00012513"/>
    </source>
</evidence>
<dbReference type="GO" id="GO:0005524">
    <property type="term" value="F:ATP binding"/>
    <property type="evidence" value="ECO:0007669"/>
    <property type="project" value="UniProtKB-UniRule"/>
</dbReference>
<evidence type="ECO:0000256" key="15">
    <source>
        <dbReference type="ARBA" id="ARBA00023180"/>
    </source>
</evidence>
<dbReference type="Pfam" id="PF00069">
    <property type="entry name" value="Pkinase"/>
    <property type="match status" value="1"/>
</dbReference>
<dbReference type="InterPro" id="IPR003591">
    <property type="entry name" value="Leu-rich_rpt_typical-subtyp"/>
</dbReference>
<accession>A0A4S4DLS8</accession>
<dbReference type="SMART" id="SM00369">
    <property type="entry name" value="LRR_TYP"/>
    <property type="match status" value="10"/>
</dbReference>
<name>A0A4S4DLS8_CAMSN</name>
<dbReference type="FunFam" id="1.10.510.10:FF:000569">
    <property type="entry name" value="Serine/threonine-protein kinase-like protein CCR4"/>
    <property type="match status" value="1"/>
</dbReference>
<dbReference type="GO" id="GO:0016020">
    <property type="term" value="C:membrane"/>
    <property type="evidence" value="ECO:0007669"/>
    <property type="project" value="UniProtKB-SubCell"/>
</dbReference>
<keyword evidence="4" id="KW-0723">Serine/threonine-protein kinase</keyword>
<dbReference type="SUPFAM" id="SSF52058">
    <property type="entry name" value="L domain-like"/>
    <property type="match status" value="2"/>
</dbReference>
<dbReference type="PROSITE" id="PS00107">
    <property type="entry name" value="PROTEIN_KINASE_ATP"/>
    <property type="match status" value="1"/>
</dbReference>
<evidence type="ECO:0000313" key="23">
    <source>
        <dbReference type="Proteomes" id="UP000306102"/>
    </source>
</evidence>
<evidence type="ECO:0000313" key="22">
    <source>
        <dbReference type="EMBL" id="THG03889.1"/>
    </source>
</evidence>
<dbReference type="PANTHER" id="PTHR45974">
    <property type="entry name" value="RECEPTOR-LIKE PROTEIN 55"/>
    <property type="match status" value="1"/>
</dbReference>
<dbReference type="SMART" id="SM00220">
    <property type="entry name" value="S_TKc"/>
    <property type="match status" value="1"/>
</dbReference>
<dbReference type="FunFam" id="3.80.10.10:FF:000041">
    <property type="entry name" value="LRR receptor-like serine/threonine-protein kinase ERECTA"/>
    <property type="match status" value="1"/>
</dbReference>
<proteinExistence type="inferred from homology"/>
<comment type="caution">
    <text evidence="22">The sequence shown here is derived from an EMBL/GenBank/DDBJ whole genome shotgun (WGS) entry which is preliminary data.</text>
</comment>
<evidence type="ECO:0000256" key="13">
    <source>
        <dbReference type="ARBA" id="ARBA00022989"/>
    </source>
</evidence>
<keyword evidence="15" id="KW-0325">Glycoprotein</keyword>
<keyword evidence="5" id="KW-0433">Leucine-rich repeat</keyword>
<protein>
    <recommendedName>
        <fullName evidence="3">non-specific serine/threonine protein kinase</fullName>
        <ecNumber evidence="3">2.7.11.1</ecNumber>
    </recommendedName>
</protein>
<dbReference type="PROSITE" id="PS00108">
    <property type="entry name" value="PROTEIN_KINASE_ST"/>
    <property type="match status" value="1"/>
</dbReference>
<keyword evidence="13 19" id="KW-1133">Transmembrane helix</keyword>
<evidence type="ECO:0000256" key="9">
    <source>
        <dbReference type="ARBA" id="ARBA00022737"/>
    </source>
</evidence>
<dbReference type="FunFam" id="3.80.10.10:FF:000385">
    <property type="entry name" value="Leucine-rich repeat family protein"/>
    <property type="match status" value="1"/>
</dbReference>
<evidence type="ECO:0000256" key="18">
    <source>
        <dbReference type="PROSITE-ProRule" id="PRU10141"/>
    </source>
</evidence>